<keyword evidence="2" id="KW-1185">Reference proteome</keyword>
<sequence length="363" mass="41708">MAKNNSIKVPAHHNIYNGSNTGRELRIDFSVPEEGVTIETGLILFVPGFGGNIDSKVYSKMRKLFADHYNLVAVQCSYFGDEFMQGPDNITLENMGYYVNKYLTSREKNDLTSEPSLLLQMLSDHSIVLPVKARLQETENFFNDMGFMQAIDLITCLEVVKIILQDNHLTFNNQKIIGYGHSHGAYLLHLVNRLAPHLLTNIIDNSSWIDPVYLSTNRNLYNKSNKMTLQIEFDYLAKTLISDKKALSLESIYRDFDNQANIFMFQGSDDNLVDHIRKQQIMLSVNRTQFILIDEKDVDQVKFKSNRHGLDADFLNLFDYAFNNLIQDVQNNVEVQNNNIILSNTEIEIDYTQGLPIFSLQIR</sequence>
<evidence type="ECO:0000313" key="2">
    <source>
        <dbReference type="Proteomes" id="UP000659496"/>
    </source>
</evidence>
<dbReference type="Gene3D" id="3.40.50.1820">
    <property type="entry name" value="alpha/beta hydrolase"/>
    <property type="match status" value="1"/>
</dbReference>
<evidence type="ECO:0000313" key="1">
    <source>
        <dbReference type="EMBL" id="MBD7909620.1"/>
    </source>
</evidence>
<dbReference type="Proteomes" id="UP000659496">
    <property type="component" value="Unassembled WGS sequence"/>
</dbReference>
<gene>
    <name evidence="1" type="ORF">H9659_14880</name>
</gene>
<name>A0ABR8PN59_9BACL</name>
<accession>A0ABR8PN59</accession>
<dbReference type="EMBL" id="JACSQY010000016">
    <property type="protein sequence ID" value="MBD7909620.1"/>
    <property type="molecule type" value="Genomic_DNA"/>
</dbReference>
<dbReference type="Pfam" id="PF11144">
    <property type="entry name" value="DUF2920"/>
    <property type="match status" value="1"/>
</dbReference>
<dbReference type="InterPro" id="IPR029058">
    <property type="entry name" value="AB_hydrolase_fold"/>
</dbReference>
<organism evidence="1 2">
    <name type="scientific">Sporosarcina gallistercoris</name>
    <dbReference type="NCBI Taxonomy" id="2762245"/>
    <lineage>
        <taxon>Bacteria</taxon>
        <taxon>Bacillati</taxon>
        <taxon>Bacillota</taxon>
        <taxon>Bacilli</taxon>
        <taxon>Bacillales</taxon>
        <taxon>Caryophanaceae</taxon>
        <taxon>Sporosarcina</taxon>
    </lineage>
</organism>
<dbReference type="InterPro" id="IPR022605">
    <property type="entry name" value="DUF2920"/>
</dbReference>
<protein>
    <submittedName>
        <fullName evidence="1">DUF2920 family protein</fullName>
    </submittedName>
</protein>
<dbReference type="RefSeq" id="WP_191692034.1">
    <property type="nucleotide sequence ID" value="NZ_JACSQY010000016.1"/>
</dbReference>
<dbReference type="SUPFAM" id="SSF53474">
    <property type="entry name" value="alpha/beta-Hydrolases"/>
    <property type="match status" value="1"/>
</dbReference>
<comment type="caution">
    <text evidence="1">The sequence shown here is derived from an EMBL/GenBank/DDBJ whole genome shotgun (WGS) entry which is preliminary data.</text>
</comment>
<reference evidence="1 2" key="1">
    <citation type="submission" date="2020-08" db="EMBL/GenBank/DDBJ databases">
        <title>A Genomic Blueprint of the Chicken Gut Microbiome.</title>
        <authorList>
            <person name="Gilroy R."/>
            <person name="Ravi A."/>
            <person name="Getino M."/>
            <person name="Pursley I."/>
            <person name="Horton D.L."/>
            <person name="Alikhan N.-F."/>
            <person name="Baker D."/>
            <person name="Gharbi K."/>
            <person name="Hall N."/>
            <person name="Watson M."/>
            <person name="Adriaenssens E.M."/>
            <person name="Foster-Nyarko E."/>
            <person name="Jarju S."/>
            <person name="Secka A."/>
            <person name="Antonio M."/>
            <person name="Oren A."/>
            <person name="Chaudhuri R."/>
            <person name="La Ragione R.M."/>
            <person name="Hildebrand F."/>
            <person name="Pallen M.J."/>
        </authorList>
    </citation>
    <scope>NUCLEOTIDE SEQUENCE [LARGE SCALE GENOMIC DNA]</scope>
    <source>
        <strain evidence="1 2">Sa3CUA8</strain>
    </source>
</reference>
<proteinExistence type="predicted"/>